<evidence type="ECO:0000256" key="1">
    <source>
        <dbReference type="SAM" id="Phobius"/>
    </source>
</evidence>
<proteinExistence type="predicted"/>
<reference evidence="2 3" key="1">
    <citation type="submission" date="2018-03" db="EMBL/GenBank/DDBJ databases">
        <authorList>
            <person name="Keele B.F."/>
        </authorList>
    </citation>
    <scope>NUCLEOTIDE SEQUENCE [LARGE SCALE GENOMIC DNA]</scope>
    <source>
        <strain evidence="2 3">CeCT 8812</strain>
    </source>
</reference>
<organism evidence="2 3">
    <name type="scientific">Pontivivens insulae</name>
    <dbReference type="NCBI Taxonomy" id="1639689"/>
    <lineage>
        <taxon>Bacteria</taxon>
        <taxon>Pseudomonadati</taxon>
        <taxon>Pseudomonadota</taxon>
        <taxon>Alphaproteobacteria</taxon>
        <taxon>Rhodobacterales</taxon>
        <taxon>Paracoccaceae</taxon>
        <taxon>Pontivivens</taxon>
    </lineage>
</organism>
<feature type="transmembrane region" description="Helical" evidence="1">
    <location>
        <begin position="85"/>
        <end position="103"/>
    </location>
</feature>
<protein>
    <submittedName>
        <fullName evidence="2">Uncharacterized protein</fullName>
    </submittedName>
</protein>
<sequence length="169" mass="18843">MRSESIANVRSGALRRWTSSIMRVIFPPIITAPHPSDPNQRIGADGRRGIYYAVLSLRIVLWVEISIFVLLLFLSVIGIKDYEETALMIIVDLFLKYAILYGVKRRSLIAAYASYVVCILTFLTTVPTLTQGPPSSSVGGLIFSILSIVLAYGCWLYRKDAKKLERGGE</sequence>
<accession>A0A2R8AE37</accession>
<keyword evidence="1" id="KW-0472">Membrane</keyword>
<dbReference type="EMBL" id="OMKW01000004">
    <property type="protein sequence ID" value="SPF30531.1"/>
    <property type="molecule type" value="Genomic_DNA"/>
</dbReference>
<feature type="transmembrane region" description="Helical" evidence="1">
    <location>
        <begin position="50"/>
        <end position="79"/>
    </location>
</feature>
<evidence type="ECO:0000313" key="2">
    <source>
        <dbReference type="EMBL" id="SPF30531.1"/>
    </source>
</evidence>
<evidence type="ECO:0000313" key="3">
    <source>
        <dbReference type="Proteomes" id="UP000244932"/>
    </source>
</evidence>
<keyword evidence="1" id="KW-1133">Transmembrane helix</keyword>
<keyword evidence="3" id="KW-1185">Reference proteome</keyword>
<keyword evidence="1" id="KW-0812">Transmembrane</keyword>
<name>A0A2R8AE37_9RHOB</name>
<feature type="transmembrane region" description="Helical" evidence="1">
    <location>
        <begin position="110"/>
        <end position="130"/>
    </location>
</feature>
<gene>
    <name evidence="2" type="ORF">POI8812_02870</name>
</gene>
<dbReference type="AlphaFoldDB" id="A0A2R8AE37"/>
<feature type="transmembrane region" description="Helical" evidence="1">
    <location>
        <begin position="136"/>
        <end position="157"/>
    </location>
</feature>
<dbReference type="Proteomes" id="UP000244932">
    <property type="component" value="Unassembled WGS sequence"/>
</dbReference>